<reference evidence="1 2" key="1">
    <citation type="submission" date="2015-08" db="EMBL/GenBank/DDBJ databases">
        <authorList>
            <person name="Babu N.S."/>
            <person name="Beckwith C.J."/>
            <person name="Beseler K.G."/>
            <person name="Brison A."/>
            <person name="Carone J.V."/>
            <person name="Caskin T.P."/>
            <person name="Diamond M."/>
            <person name="Durham M.E."/>
            <person name="Foxe J.M."/>
            <person name="Go M."/>
            <person name="Henderson B.A."/>
            <person name="Jones I.B."/>
            <person name="McGettigan J.A."/>
            <person name="Micheletti S.J."/>
            <person name="Nasrallah M.E."/>
            <person name="Ortiz D."/>
            <person name="Piller C.R."/>
            <person name="Privatt S.R."/>
            <person name="Schneider S.L."/>
            <person name="Sharp S."/>
            <person name="Smith T.C."/>
            <person name="Stanton J.D."/>
            <person name="Ullery H.E."/>
            <person name="Wilson R.J."/>
            <person name="Serrano M.G."/>
            <person name="Buck G."/>
            <person name="Lee V."/>
            <person name="Wang Y."/>
            <person name="Carvalho R."/>
            <person name="Voegtly L."/>
            <person name="Shi R."/>
            <person name="Duckworth R."/>
            <person name="Johnson A."/>
            <person name="Loviza R."/>
            <person name="Walstead R."/>
            <person name="Shah Z."/>
            <person name="Kiflezghi M."/>
            <person name="Wade K."/>
            <person name="Ball S.L."/>
            <person name="Bradley K.W."/>
            <person name="Asai D.J."/>
            <person name="Bowman C.A."/>
            <person name="Russell D.A."/>
            <person name="Pope W.H."/>
            <person name="Jacobs-Sera D."/>
            <person name="Hendrix R.W."/>
            <person name="Hatfull G.F."/>
        </authorList>
    </citation>
    <scope>NUCLEOTIDE SEQUENCE [LARGE SCALE GENOMIC DNA]</scope>
    <source>
        <strain evidence="1 2">DSM 27648</strain>
    </source>
</reference>
<dbReference type="RefSeq" id="WP_146651304.1">
    <property type="nucleotide sequence ID" value="NZ_CP012333.1"/>
</dbReference>
<dbReference type="Proteomes" id="UP000064967">
    <property type="component" value="Chromosome"/>
</dbReference>
<sequence>MKRSHLHFLAGTLAAGVAGITGLLACGGQGFDPQSKVDSVRLLAVKADKPYVTPGDTVTLEALYTDQRQTKPRPLQNYWIPLICLNPRDDLYYLCFLPSGDGGPGSGQLIPVGPLAGTADGGGAPQTPLDAGTNPFSQLPAGVDITPFLQTGPTFSFQMPADAIQPREGDQIYGLAIIFNVTCAGHVEIAGLDPNGGPQQVPVICADENGNKLPPSDYVIGISRVYSYPNQTNANPIIDKVTLDGVDVDPVAGITVDRCPPDKKSEDCPSVDINVVVPESSWELNPSSGSENLHEQIWVDYYSNRGDLANDARLLFDTRQGRVDDSAVKFRASKDPGDGLLWMVVHDNRAGAAWIVVPVHVK</sequence>
<dbReference type="OrthoDB" id="5501936at2"/>
<keyword evidence="2" id="KW-1185">Reference proteome</keyword>
<accession>A0A0K1Q2Q8</accession>
<dbReference type="PROSITE" id="PS51257">
    <property type="entry name" value="PROKAR_LIPOPROTEIN"/>
    <property type="match status" value="1"/>
</dbReference>
<dbReference type="EMBL" id="CP012333">
    <property type="protein sequence ID" value="AKU99926.1"/>
    <property type="molecule type" value="Genomic_DNA"/>
</dbReference>
<protein>
    <recommendedName>
        <fullName evidence="3">Lipoprotein</fullName>
    </recommendedName>
</protein>
<dbReference type="AlphaFoldDB" id="A0A0K1Q2Q8"/>
<evidence type="ECO:0000313" key="1">
    <source>
        <dbReference type="EMBL" id="AKU99926.1"/>
    </source>
</evidence>
<evidence type="ECO:0008006" key="3">
    <source>
        <dbReference type="Google" id="ProtNLM"/>
    </source>
</evidence>
<organism evidence="1 2">
    <name type="scientific">Labilithrix luteola</name>
    <dbReference type="NCBI Taxonomy" id="1391654"/>
    <lineage>
        <taxon>Bacteria</taxon>
        <taxon>Pseudomonadati</taxon>
        <taxon>Myxococcota</taxon>
        <taxon>Polyangia</taxon>
        <taxon>Polyangiales</taxon>
        <taxon>Labilitrichaceae</taxon>
        <taxon>Labilithrix</taxon>
    </lineage>
</organism>
<gene>
    <name evidence="1" type="ORF">AKJ09_06590</name>
</gene>
<evidence type="ECO:0000313" key="2">
    <source>
        <dbReference type="Proteomes" id="UP000064967"/>
    </source>
</evidence>
<dbReference type="KEGG" id="llu:AKJ09_06590"/>
<dbReference type="STRING" id="1391654.AKJ09_06590"/>
<name>A0A0K1Q2Q8_9BACT</name>
<proteinExistence type="predicted"/>
<dbReference type="PATRIC" id="fig|1391654.3.peg.6686"/>